<keyword evidence="3" id="KW-1185">Reference proteome</keyword>
<accession>A0A5B7DYT8</accession>
<sequence length="97" mass="11561">MTKNRHCVKRNIERQTTRQTDTTPTGFSSHRHPRRHRHPRHLSNDFPDMERIMRVKLAEKFFNFHLVASRSNRCPQLSLASQIDTASRLPHSRPAWH</sequence>
<protein>
    <submittedName>
        <fullName evidence="2">Uncharacterized protein</fullName>
    </submittedName>
</protein>
<dbReference type="EMBL" id="VSRR010001580">
    <property type="protein sequence ID" value="MPC26279.1"/>
    <property type="molecule type" value="Genomic_DNA"/>
</dbReference>
<reference evidence="2 3" key="1">
    <citation type="submission" date="2019-05" db="EMBL/GenBank/DDBJ databases">
        <title>Another draft genome of Portunus trituberculatus and its Hox gene families provides insights of decapod evolution.</title>
        <authorList>
            <person name="Jeong J.-H."/>
            <person name="Song I."/>
            <person name="Kim S."/>
            <person name="Choi T."/>
            <person name="Kim D."/>
            <person name="Ryu S."/>
            <person name="Kim W."/>
        </authorList>
    </citation>
    <scope>NUCLEOTIDE SEQUENCE [LARGE SCALE GENOMIC DNA]</scope>
    <source>
        <tissue evidence="2">Muscle</tissue>
    </source>
</reference>
<dbReference type="Proteomes" id="UP000324222">
    <property type="component" value="Unassembled WGS sequence"/>
</dbReference>
<evidence type="ECO:0000313" key="2">
    <source>
        <dbReference type="EMBL" id="MPC26279.1"/>
    </source>
</evidence>
<comment type="caution">
    <text evidence="2">The sequence shown here is derived from an EMBL/GenBank/DDBJ whole genome shotgun (WGS) entry which is preliminary data.</text>
</comment>
<name>A0A5B7DYT8_PORTR</name>
<feature type="compositionally biased region" description="Basic residues" evidence="1">
    <location>
        <begin position="29"/>
        <end position="41"/>
    </location>
</feature>
<proteinExistence type="predicted"/>
<evidence type="ECO:0000256" key="1">
    <source>
        <dbReference type="SAM" id="MobiDB-lite"/>
    </source>
</evidence>
<feature type="region of interest" description="Disordered" evidence="1">
    <location>
        <begin position="1"/>
        <end position="45"/>
    </location>
</feature>
<gene>
    <name evidence="2" type="ORF">E2C01_019415</name>
</gene>
<dbReference type="AlphaFoldDB" id="A0A5B7DYT8"/>
<organism evidence="2 3">
    <name type="scientific">Portunus trituberculatus</name>
    <name type="common">Swimming crab</name>
    <name type="synonym">Neptunus trituberculatus</name>
    <dbReference type="NCBI Taxonomy" id="210409"/>
    <lineage>
        <taxon>Eukaryota</taxon>
        <taxon>Metazoa</taxon>
        <taxon>Ecdysozoa</taxon>
        <taxon>Arthropoda</taxon>
        <taxon>Crustacea</taxon>
        <taxon>Multicrustacea</taxon>
        <taxon>Malacostraca</taxon>
        <taxon>Eumalacostraca</taxon>
        <taxon>Eucarida</taxon>
        <taxon>Decapoda</taxon>
        <taxon>Pleocyemata</taxon>
        <taxon>Brachyura</taxon>
        <taxon>Eubrachyura</taxon>
        <taxon>Portunoidea</taxon>
        <taxon>Portunidae</taxon>
        <taxon>Portuninae</taxon>
        <taxon>Portunus</taxon>
    </lineage>
</organism>
<evidence type="ECO:0000313" key="3">
    <source>
        <dbReference type="Proteomes" id="UP000324222"/>
    </source>
</evidence>